<dbReference type="Proteomes" id="UP000012174">
    <property type="component" value="Unassembled WGS sequence"/>
</dbReference>
<dbReference type="AlphaFoldDB" id="M7TMV1"/>
<dbReference type="HOGENOM" id="CLU_842269_0_0_1"/>
<dbReference type="OrthoDB" id="4364733at2759"/>
<keyword evidence="2" id="KW-1185">Reference proteome</keyword>
<protein>
    <submittedName>
        <fullName evidence="1">Uncharacterized protein</fullName>
    </submittedName>
</protein>
<dbReference type="OMA" id="CEDPLAD"/>
<accession>M7TMV1</accession>
<dbReference type="EMBL" id="KB705675">
    <property type="protein sequence ID" value="EMR71231.1"/>
    <property type="molecule type" value="Genomic_DNA"/>
</dbReference>
<reference evidence="2" key="1">
    <citation type="journal article" date="2013" name="Genome Announc.">
        <title>Draft genome sequence of the grapevine dieback fungus Eutypa lata UCR-EL1.</title>
        <authorList>
            <person name="Blanco-Ulate B."/>
            <person name="Rolshausen P.E."/>
            <person name="Cantu D."/>
        </authorList>
    </citation>
    <scope>NUCLEOTIDE SEQUENCE [LARGE SCALE GENOMIC DNA]</scope>
    <source>
        <strain evidence="2">UCR-EL1</strain>
    </source>
</reference>
<name>M7TMV1_EUTLA</name>
<proteinExistence type="predicted"/>
<sequence>MSKRSRGCDGGGCGAPSCGSCWVQPGDAYYFDPRFAELRAPIDRYGGATSASLPPLQQVPDNKRQRLEAEPTTAAPLSFKNMVDELDDATVRAVLINLATIRGSPSAQDTIQLAYHQIAQAPPINFDHHSKEAWHVLNSSHYTRLSSSKQYDASGDALGEINECIREINTQTKANSPFGTKQSALETMRKILKTMLLGEDTLGHEVRKELQWDAEIPNAMKRILESMSAEDRIRVGSAADAKGSLAEKIQWVRDEADAYCLEGLSGLGRVLELMGADVDETSED</sequence>
<dbReference type="KEGG" id="ela:UCREL1_1728"/>
<organism evidence="1 2">
    <name type="scientific">Eutypa lata (strain UCR-EL1)</name>
    <name type="common">Grapevine dieback disease fungus</name>
    <name type="synonym">Eutypa armeniacae</name>
    <dbReference type="NCBI Taxonomy" id="1287681"/>
    <lineage>
        <taxon>Eukaryota</taxon>
        <taxon>Fungi</taxon>
        <taxon>Dikarya</taxon>
        <taxon>Ascomycota</taxon>
        <taxon>Pezizomycotina</taxon>
        <taxon>Sordariomycetes</taxon>
        <taxon>Xylariomycetidae</taxon>
        <taxon>Xylariales</taxon>
        <taxon>Diatrypaceae</taxon>
        <taxon>Eutypa</taxon>
    </lineage>
</organism>
<evidence type="ECO:0000313" key="1">
    <source>
        <dbReference type="EMBL" id="EMR71231.1"/>
    </source>
</evidence>
<dbReference type="eggNOG" id="ENOG502SEFY">
    <property type="taxonomic scope" value="Eukaryota"/>
</dbReference>
<evidence type="ECO:0000313" key="2">
    <source>
        <dbReference type="Proteomes" id="UP000012174"/>
    </source>
</evidence>
<gene>
    <name evidence="1" type="ORF">UCREL1_1728</name>
</gene>